<keyword evidence="1" id="KW-0863">Zinc-finger</keyword>
<dbReference type="Pfam" id="PF00098">
    <property type="entry name" value="zf-CCHC"/>
    <property type="match status" value="2"/>
</dbReference>
<dbReference type="GO" id="GO:0003723">
    <property type="term" value="F:RNA binding"/>
    <property type="evidence" value="ECO:0007669"/>
    <property type="project" value="UniProtKB-UniRule"/>
</dbReference>
<keyword evidence="2" id="KW-0694">RNA-binding</keyword>
<accession>A0AA41VY05</accession>
<comment type="caution">
    <text evidence="7">The sequence shown here is derived from an EMBL/GenBank/DDBJ whole genome shotgun (WGS) entry which is preliminary data.</text>
</comment>
<feature type="coiled-coil region" evidence="3">
    <location>
        <begin position="366"/>
        <end position="407"/>
    </location>
</feature>
<gene>
    <name evidence="7" type="ORF">MKW94_009301</name>
</gene>
<dbReference type="Gene3D" id="4.10.60.10">
    <property type="entry name" value="Zinc finger, CCHC-type"/>
    <property type="match status" value="2"/>
</dbReference>
<dbReference type="Proteomes" id="UP001177140">
    <property type="component" value="Unassembled WGS sequence"/>
</dbReference>
<keyword evidence="1" id="KW-0479">Metal-binding</keyword>
<dbReference type="Pfam" id="PF00076">
    <property type="entry name" value="RRM_1"/>
    <property type="match status" value="1"/>
</dbReference>
<dbReference type="SUPFAM" id="SSF54928">
    <property type="entry name" value="RNA-binding domain, RBD"/>
    <property type="match status" value="1"/>
</dbReference>
<dbReference type="SUPFAM" id="SSF57756">
    <property type="entry name" value="Retrovirus zinc finger-like domains"/>
    <property type="match status" value="1"/>
</dbReference>
<evidence type="ECO:0000313" key="8">
    <source>
        <dbReference type="Proteomes" id="UP001177140"/>
    </source>
</evidence>
<dbReference type="InterPro" id="IPR012677">
    <property type="entry name" value="Nucleotide-bd_a/b_plait_sf"/>
</dbReference>
<evidence type="ECO:0000256" key="1">
    <source>
        <dbReference type="PROSITE-ProRule" id="PRU00047"/>
    </source>
</evidence>
<evidence type="ECO:0000313" key="7">
    <source>
        <dbReference type="EMBL" id="MCL7049487.1"/>
    </source>
</evidence>
<dbReference type="EMBL" id="JAJJMA010316589">
    <property type="protein sequence ID" value="MCL7049487.1"/>
    <property type="molecule type" value="Genomic_DNA"/>
</dbReference>
<dbReference type="Pfam" id="PF05278">
    <property type="entry name" value="PEARLI-4"/>
    <property type="match status" value="1"/>
</dbReference>
<keyword evidence="3" id="KW-0175">Coiled coil</keyword>
<evidence type="ECO:0000259" key="5">
    <source>
        <dbReference type="PROSITE" id="PS50102"/>
    </source>
</evidence>
<evidence type="ECO:0000256" key="2">
    <source>
        <dbReference type="PROSITE-ProRule" id="PRU00176"/>
    </source>
</evidence>
<reference evidence="7" key="1">
    <citation type="submission" date="2022-03" db="EMBL/GenBank/DDBJ databases">
        <title>A functionally conserved STORR gene fusion in Papaver species that diverged 16.8 million years ago.</title>
        <authorList>
            <person name="Catania T."/>
        </authorList>
    </citation>
    <scope>NUCLEOTIDE SEQUENCE</scope>
    <source>
        <strain evidence="7">S-191538</strain>
    </source>
</reference>
<dbReference type="SMART" id="SM00343">
    <property type="entry name" value="ZnF_C2HC"/>
    <property type="match status" value="2"/>
</dbReference>
<proteinExistence type="predicted"/>
<keyword evidence="8" id="KW-1185">Reference proteome</keyword>
<dbReference type="PROSITE" id="PS50102">
    <property type="entry name" value="RRM"/>
    <property type="match status" value="1"/>
</dbReference>
<feature type="compositionally biased region" description="Acidic residues" evidence="4">
    <location>
        <begin position="94"/>
        <end position="110"/>
    </location>
</feature>
<dbReference type="Gene3D" id="3.30.70.330">
    <property type="match status" value="1"/>
</dbReference>
<dbReference type="InterPro" id="IPR007942">
    <property type="entry name" value="PLipase-like"/>
</dbReference>
<sequence length="438" mass="47764">MTVDNDNSIYVGNIPYDCTEDDIRKVFDLFGSIIAVKTIGGRVVNVNEVHARRAGAGNYMYGSDSGFGNQGYNDNGRTCYICKSHGHFYRECPELDSEDDNGESSGDSDSDGGGPGIGACYICGESGHFARECYKQGINPTPAEAATLLRQADNSMKEIVVTAPQVMGSNDGRMRPINAKIVTLPTVRSVNPKLEETSDKVPLQVDSGEMAGPEGGSGKNADAEVPPQVGSAKKAGPAVTGIFSDEDSEDMVLKMENTSIIKGFPVPNEYAALYNMIYEKHGHIATKAVIRHSMTALFGLVVDLLVVLTEMKETSHGDLTVPLLEHWMSKISTAEAVKFNVGWLRTIIEEIDKYHVAYKVLHLVVESDAEEELKKTQEEFVAATESKEALKVQLLAAEKHAAEVEKKLNESQILVKRQLEAKERLIAHQRQSVLTGLL</sequence>
<feature type="domain" description="RRM" evidence="5">
    <location>
        <begin position="7"/>
        <end position="86"/>
    </location>
</feature>
<dbReference type="InterPro" id="IPR000504">
    <property type="entry name" value="RRM_dom"/>
</dbReference>
<evidence type="ECO:0000259" key="6">
    <source>
        <dbReference type="PROSITE" id="PS50158"/>
    </source>
</evidence>
<dbReference type="InterPro" id="IPR035979">
    <property type="entry name" value="RBD_domain_sf"/>
</dbReference>
<evidence type="ECO:0000256" key="4">
    <source>
        <dbReference type="SAM" id="MobiDB-lite"/>
    </source>
</evidence>
<evidence type="ECO:0000256" key="3">
    <source>
        <dbReference type="SAM" id="Coils"/>
    </source>
</evidence>
<feature type="domain" description="CCHC-type" evidence="6">
    <location>
        <begin position="120"/>
        <end position="133"/>
    </location>
</feature>
<dbReference type="AlphaFoldDB" id="A0AA41VY05"/>
<feature type="domain" description="CCHC-type" evidence="6">
    <location>
        <begin position="79"/>
        <end position="94"/>
    </location>
</feature>
<dbReference type="PROSITE" id="PS50158">
    <property type="entry name" value="ZF_CCHC"/>
    <property type="match status" value="2"/>
</dbReference>
<protein>
    <submittedName>
        <fullName evidence="7">Uncharacterized protein</fullName>
    </submittedName>
</protein>
<feature type="region of interest" description="Disordered" evidence="4">
    <location>
        <begin position="94"/>
        <end position="113"/>
    </location>
</feature>
<dbReference type="InterPro" id="IPR036875">
    <property type="entry name" value="Znf_CCHC_sf"/>
</dbReference>
<organism evidence="7 8">
    <name type="scientific">Papaver nudicaule</name>
    <name type="common">Iceland poppy</name>
    <dbReference type="NCBI Taxonomy" id="74823"/>
    <lineage>
        <taxon>Eukaryota</taxon>
        <taxon>Viridiplantae</taxon>
        <taxon>Streptophyta</taxon>
        <taxon>Embryophyta</taxon>
        <taxon>Tracheophyta</taxon>
        <taxon>Spermatophyta</taxon>
        <taxon>Magnoliopsida</taxon>
        <taxon>Ranunculales</taxon>
        <taxon>Papaveraceae</taxon>
        <taxon>Papaveroideae</taxon>
        <taxon>Papaver</taxon>
    </lineage>
</organism>
<dbReference type="GO" id="GO:0008270">
    <property type="term" value="F:zinc ion binding"/>
    <property type="evidence" value="ECO:0007669"/>
    <property type="project" value="UniProtKB-KW"/>
</dbReference>
<name>A0AA41VY05_PAPNU</name>
<keyword evidence="1" id="KW-0862">Zinc</keyword>
<dbReference type="InterPro" id="IPR001878">
    <property type="entry name" value="Znf_CCHC"/>
</dbReference>
<feature type="region of interest" description="Disordered" evidence="4">
    <location>
        <begin position="205"/>
        <end position="240"/>
    </location>
</feature>